<dbReference type="EnsemblPlants" id="AET4Gv20668000.10">
    <property type="protein sequence ID" value="AET4Gv20668000.10"/>
    <property type="gene ID" value="AET4Gv20668000"/>
</dbReference>
<name>A0A453IT40_AEGTS</name>
<reference evidence="1" key="5">
    <citation type="journal article" date="2021" name="G3 (Bethesda)">
        <title>Aegilops tauschii genome assembly Aet v5.0 features greater sequence contiguity and improved annotation.</title>
        <authorList>
            <person name="Wang L."/>
            <person name="Zhu T."/>
            <person name="Rodriguez J.C."/>
            <person name="Deal K.R."/>
            <person name="Dubcovsky J."/>
            <person name="McGuire P.E."/>
            <person name="Lux T."/>
            <person name="Spannagl M."/>
            <person name="Mayer K.F.X."/>
            <person name="Baldrich P."/>
            <person name="Meyers B.C."/>
            <person name="Huo N."/>
            <person name="Gu Y.Q."/>
            <person name="Zhou H."/>
            <person name="Devos K.M."/>
            <person name="Bennetzen J.L."/>
            <person name="Unver T."/>
            <person name="Budak H."/>
            <person name="Gulick P.J."/>
            <person name="Galiba G."/>
            <person name="Kalapos B."/>
            <person name="Nelson D.R."/>
            <person name="Li P."/>
            <person name="You F.M."/>
            <person name="Luo M.C."/>
            <person name="Dvorak J."/>
        </authorList>
    </citation>
    <scope>NUCLEOTIDE SEQUENCE [LARGE SCALE GENOMIC DNA]</scope>
    <source>
        <strain evidence="1">cv. AL8/78</strain>
    </source>
</reference>
<evidence type="ECO:0000313" key="2">
    <source>
        <dbReference type="Proteomes" id="UP000015105"/>
    </source>
</evidence>
<protein>
    <submittedName>
        <fullName evidence="1">Uncharacterized protein</fullName>
    </submittedName>
</protein>
<evidence type="ECO:0000313" key="1">
    <source>
        <dbReference type="EnsemblPlants" id="AET4Gv20668000.10"/>
    </source>
</evidence>
<dbReference type="Gramene" id="AET4Gv20668000.10">
    <property type="protein sequence ID" value="AET4Gv20668000.10"/>
    <property type="gene ID" value="AET4Gv20668000"/>
</dbReference>
<proteinExistence type="predicted"/>
<sequence>MLDTCAKSSSWRKEFDMRTAVAYGVAVSVSELLEEAGVCCFFCVDCKVHVVYAWFVDCFRHLRSQSSHILTYFE</sequence>
<reference evidence="1" key="4">
    <citation type="submission" date="2019-03" db="UniProtKB">
        <authorList>
            <consortium name="EnsemblPlants"/>
        </authorList>
    </citation>
    <scope>IDENTIFICATION</scope>
</reference>
<reference evidence="2" key="1">
    <citation type="journal article" date="2014" name="Science">
        <title>Ancient hybridizations among the ancestral genomes of bread wheat.</title>
        <authorList>
            <consortium name="International Wheat Genome Sequencing Consortium,"/>
            <person name="Marcussen T."/>
            <person name="Sandve S.R."/>
            <person name="Heier L."/>
            <person name="Spannagl M."/>
            <person name="Pfeifer M."/>
            <person name="Jakobsen K.S."/>
            <person name="Wulff B.B."/>
            <person name="Steuernagel B."/>
            <person name="Mayer K.F."/>
            <person name="Olsen O.A."/>
        </authorList>
    </citation>
    <scope>NUCLEOTIDE SEQUENCE [LARGE SCALE GENOMIC DNA]</scope>
    <source>
        <strain evidence="2">cv. AL8/78</strain>
    </source>
</reference>
<organism evidence="1 2">
    <name type="scientific">Aegilops tauschii subsp. strangulata</name>
    <name type="common">Goatgrass</name>
    <dbReference type="NCBI Taxonomy" id="200361"/>
    <lineage>
        <taxon>Eukaryota</taxon>
        <taxon>Viridiplantae</taxon>
        <taxon>Streptophyta</taxon>
        <taxon>Embryophyta</taxon>
        <taxon>Tracheophyta</taxon>
        <taxon>Spermatophyta</taxon>
        <taxon>Magnoliopsida</taxon>
        <taxon>Liliopsida</taxon>
        <taxon>Poales</taxon>
        <taxon>Poaceae</taxon>
        <taxon>BOP clade</taxon>
        <taxon>Pooideae</taxon>
        <taxon>Triticodae</taxon>
        <taxon>Triticeae</taxon>
        <taxon>Triticinae</taxon>
        <taxon>Aegilops</taxon>
    </lineage>
</organism>
<reference evidence="1" key="3">
    <citation type="journal article" date="2017" name="Nature">
        <title>Genome sequence of the progenitor of the wheat D genome Aegilops tauschii.</title>
        <authorList>
            <person name="Luo M.C."/>
            <person name="Gu Y.Q."/>
            <person name="Puiu D."/>
            <person name="Wang H."/>
            <person name="Twardziok S.O."/>
            <person name="Deal K.R."/>
            <person name="Huo N."/>
            <person name="Zhu T."/>
            <person name="Wang L."/>
            <person name="Wang Y."/>
            <person name="McGuire P.E."/>
            <person name="Liu S."/>
            <person name="Long H."/>
            <person name="Ramasamy R.K."/>
            <person name="Rodriguez J.C."/>
            <person name="Van S.L."/>
            <person name="Yuan L."/>
            <person name="Wang Z."/>
            <person name="Xia Z."/>
            <person name="Xiao L."/>
            <person name="Anderson O.D."/>
            <person name="Ouyang S."/>
            <person name="Liang Y."/>
            <person name="Zimin A.V."/>
            <person name="Pertea G."/>
            <person name="Qi P."/>
            <person name="Bennetzen J.L."/>
            <person name="Dai X."/>
            <person name="Dawson M.W."/>
            <person name="Muller H.G."/>
            <person name="Kugler K."/>
            <person name="Rivarola-Duarte L."/>
            <person name="Spannagl M."/>
            <person name="Mayer K.F.X."/>
            <person name="Lu F.H."/>
            <person name="Bevan M.W."/>
            <person name="Leroy P."/>
            <person name="Li P."/>
            <person name="You F.M."/>
            <person name="Sun Q."/>
            <person name="Liu Z."/>
            <person name="Lyons E."/>
            <person name="Wicker T."/>
            <person name="Salzberg S.L."/>
            <person name="Devos K.M."/>
            <person name="Dvorak J."/>
        </authorList>
    </citation>
    <scope>NUCLEOTIDE SEQUENCE [LARGE SCALE GENOMIC DNA]</scope>
    <source>
        <strain evidence="1">cv. AL8/78</strain>
    </source>
</reference>
<dbReference type="AlphaFoldDB" id="A0A453IT40"/>
<reference evidence="2" key="2">
    <citation type="journal article" date="2017" name="Nat. Plants">
        <title>The Aegilops tauschii genome reveals multiple impacts of transposons.</title>
        <authorList>
            <person name="Zhao G."/>
            <person name="Zou C."/>
            <person name="Li K."/>
            <person name="Wang K."/>
            <person name="Li T."/>
            <person name="Gao L."/>
            <person name="Zhang X."/>
            <person name="Wang H."/>
            <person name="Yang Z."/>
            <person name="Liu X."/>
            <person name="Jiang W."/>
            <person name="Mao L."/>
            <person name="Kong X."/>
            <person name="Jiao Y."/>
            <person name="Jia J."/>
        </authorList>
    </citation>
    <scope>NUCLEOTIDE SEQUENCE [LARGE SCALE GENOMIC DNA]</scope>
    <source>
        <strain evidence="2">cv. AL8/78</strain>
    </source>
</reference>
<dbReference type="Proteomes" id="UP000015105">
    <property type="component" value="Chromosome 4D"/>
</dbReference>
<keyword evidence="2" id="KW-1185">Reference proteome</keyword>
<accession>A0A453IT40</accession>